<sequence>MNRQNRTVRRTVVALAAAALLGTAGTLPAAAAAHCPAPAVINGHAPTLVPEAAVWDQAHHRFLVGSLRHGTVSAVALDGSVRTLVDDPGTLIEIAGLRIDQAHRRILVTNLDNGIGERSGPATLGRVAGIAAYDLDTGRRLYYTDLAAVAGDGGSHLANDIAIAPDGTAYVTDSFAPVVYQVDPDGTGSVLLRDDRLTPAPGSYGLNGIAYRDGRLVLGKWDDGTLWQLPLRDPADLRRVEIADGGALLHLDGIFARPDGTIAGVTNAFFGAGRDAEVELRSDDHWHTARLTAVHPSADPTPTAVTTGPAGALYQLSGGLAEANAGHPGDTFVLRRL</sequence>
<evidence type="ECO:0000313" key="2">
    <source>
        <dbReference type="EMBL" id="WBP89436.1"/>
    </source>
</evidence>
<dbReference type="InterPro" id="IPR011042">
    <property type="entry name" value="6-blade_b-propeller_TolB-like"/>
</dbReference>
<evidence type="ECO:0008006" key="4">
    <source>
        <dbReference type="Google" id="ProtNLM"/>
    </source>
</evidence>
<reference evidence="3" key="1">
    <citation type="submission" date="2022-12" db="EMBL/GenBank/DDBJ databases">
        <authorList>
            <person name="Mo P."/>
        </authorList>
    </citation>
    <scope>NUCLEOTIDE SEQUENCE [LARGE SCALE GENOMIC DNA]</scope>
    <source>
        <strain evidence="3">HUAS 3-15</strain>
    </source>
</reference>
<feature type="signal peptide" evidence="1">
    <location>
        <begin position="1"/>
        <end position="29"/>
    </location>
</feature>
<organism evidence="2 3">
    <name type="scientific">Kitasatospora cathayae</name>
    <dbReference type="NCBI Taxonomy" id="3004092"/>
    <lineage>
        <taxon>Bacteria</taxon>
        <taxon>Bacillati</taxon>
        <taxon>Actinomycetota</taxon>
        <taxon>Actinomycetes</taxon>
        <taxon>Kitasatosporales</taxon>
        <taxon>Streptomycetaceae</taxon>
        <taxon>Kitasatospora</taxon>
    </lineage>
</organism>
<dbReference type="SUPFAM" id="SSF63829">
    <property type="entry name" value="Calcium-dependent phosphotriesterase"/>
    <property type="match status" value="1"/>
</dbReference>
<evidence type="ECO:0000313" key="3">
    <source>
        <dbReference type="Proteomes" id="UP001212821"/>
    </source>
</evidence>
<dbReference type="Proteomes" id="UP001212821">
    <property type="component" value="Chromosome"/>
</dbReference>
<dbReference type="EMBL" id="CP115450">
    <property type="protein sequence ID" value="WBP89436.1"/>
    <property type="molecule type" value="Genomic_DNA"/>
</dbReference>
<dbReference type="Gene3D" id="2.120.10.30">
    <property type="entry name" value="TolB, C-terminal domain"/>
    <property type="match status" value="1"/>
</dbReference>
<dbReference type="RefSeq" id="WP_270147747.1">
    <property type="nucleotide sequence ID" value="NZ_CP115450.1"/>
</dbReference>
<keyword evidence="3" id="KW-1185">Reference proteome</keyword>
<feature type="chain" id="PRO_5046369246" description="SMP-30/Gluconolactonase/LRE-like region domain-containing protein" evidence="1">
    <location>
        <begin position="30"/>
        <end position="337"/>
    </location>
</feature>
<keyword evidence="1" id="KW-0732">Signal</keyword>
<protein>
    <recommendedName>
        <fullName evidence="4">SMP-30/Gluconolactonase/LRE-like region domain-containing protein</fullName>
    </recommendedName>
</protein>
<proteinExistence type="predicted"/>
<gene>
    <name evidence="2" type="ORF">O1G21_28780</name>
</gene>
<dbReference type="PANTHER" id="PTHR31460">
    <property type="match status" value="1"/>
</dbReference>
<name>A0ABY7QBE9_9ACTN</name>
<dbReference type="PANTHER" id="PTHR31460:SF3">
    <property type="entry name" value="MESOCENTIN"/>
    <property type="match status" value="1"/>
</dbReference>
<dbReference type="PROSITE" id="PS51318">
    <property type="entry name" value="TAT"/>
    <property type="match status" value="1"/>
</dbReference>
<dbReference type="InterPro" id="IPR006311">
    <property type="entry name" value="TAT_signal"/>
</dbReference>
<dbReference type="InterPro" id="IPR053224">
    <property type="entry name" value="Sensory_adhesion_molecule"/>
</dbReference>
<accession>A0ABY7QBE9</accession>
<evidence type="ECO:0000256" key="1">
    <source>
        <dbReference type="SAM" id="SignalP"/>
    </source>
</evidence>